<dbReference type="AlphaFoldDB" id="A0AAV8YLZ9"/>
<comment type="caution">
    <text evidence="1">The sequence shown here is derived from an EMBL/GenBank/DDBJ whole genome shotgun (WGS) entry which is preliminary data.</text>
</comment>
<name>A0AAV8YLZ9_9CUCU</name>
<evidence type="ECO:0000313" key="1">
    <source>
        <dbReference type="EMBL" id="KAJ8952284.1"/>
    </source>
</evidence>
<organism evidence="1 2">
    <name type="scientific">Aromia moschata</name>
    <dbReference type="NCBI Taxonomy" id="1265417"/>
    <lineage>
        <taxon>Eukaryota</taxon>
        <taxon>Metazoa</taxon>
        <taxon>Ecdysozoa</taxon>
        <taxon>Arthropoda</taxon>
        <taxon>Hexapoda</taxon>
        <taxon>Insecta</taxon>
        <taxon>Pterygota</taxon>
        <taxon>Neoptera</taxon>
        <taxon>Endopterygota</taxon>
        <taxon>Coleoptera</taxon>
        <taxon>Polyphaga</taxon>
        <taxon>Cucujiformia</taxon>
        <taxon>Chrysomeloidea</taxon>
        <taxon>Cerambycidae</taxon>
        <taxon>Cerambycinae</taxon>
        <taxon>Callichromatini</taxon>
        <taxon>Aromia</taxon>
    </lineage>
</organism>
<sequence>MASFPRGGAIIFCLIGRPPNRPAVTAGSTRGFDVYNIETAMPKIDMEAIECHLRAAREEERREV</sequence>
<dbReference type="Proteomes" id="UP001162162">
    <property type="component" value="Unassembled WGS sequence"/>
</dbReference>
<reference evidence="1" key="1">
    <citation type="journal article" date="2023" name="Insect Mol. Biol.">
        <title>Genome sequencing provides insights into the evolution of gene families encoding plant cell wall-degrading enzymes in longhorned beetles.</title>
        <authorList>
            <person name="Shin N.R."/>
            <person name="Okamura Y."/>
            <person name="Kirsch R."/>
            <person name="Pauchet Y."/>
        </authorList>
    </citation>
    <scope>NUCLEOTIDE SEQUENCE</scope>
    <source>
        <strain evidence="1">AMC_N1</strain>
    </source>
</reference>
<keyword evidence="2" id="KW-1185">Reference proteome</keyword>
<accession>A0AAV8YLZ9</accession>
<proteinExistence type="predicted"/>
<protein>
    <submittedName>
        <fullName evidence="1">Uncharacterized protein</fullName>
    </submittedName>
</protein>
<dbReference type="EMBL" id="JAPWTK010000071">
    <property type="protein sequence ID" value="KAJ8952284.1"/>
    <property type="molecule type" value="Genomic_DNA"/>
</dbReference>
<gene>
    <name evidence="1" type="ORF">NQ318_007452</name>
</gene>
<evidence type="ECO:0000313" key="2">
    <source>
        <dbReference type="Proteomes" id="UP001162162"/>
    </source>
</evidence>